<feature type="compositionally biased region" description="Basic and acidic residues" evidence="1">
    <location>
        <begin position="21"/>
        <end position="41"/>
    </location>
</feature>
<evidence type="ECO:0000313" key="2">
    <source>
        <dbReference type="Proteomes" id="UP000504637"/>
    </source>
</evidence>
<evidence type="ECO:0000256" key="1">
    <source>
        <dbReference type="SAM" id="MobiDB-lite"/>
    </source>
</evidence>
<dbReference type="GeneID" id="54362296"/>
<dbReference type="AlphaFoldDB" id="A0A6J3M8S1"/>
<accession>A0A6J3M8S1</accession>
<feature type="compositionally biased region" description="Polar residues" evidence="1">
    <location>
        <begin position="9"/>
        <end position="18"/>
    </location>
</feature>
<dbReference type="RefSeq" id="XP_033461431.1">
    <property type="nucleotide sequence ID" value="XM_033604496.1"/>
</dbReference>
<feature type="region of interest" description="Disordered" evidence="1">
    <location>
        <begin position="1"/>
        <end position="41"/>
    </location>
</feature>
<name>A0A6J3M8S1_9PEZI</name>
<proteinExistence type="predicted"/>
<reference evidence="3" key="2">
    <citation type="submission" date="2020-04" db="EMBL/GenBank/DDBJ databases">
        <authorList>
            <consortium name="NCBI Genome Project"/>
        </authorList>
    </citation>
    <scope>NUCLEOTIDE SEQUENCE</scope>
    <source>
        <strain evidence="3">CBS 342.82</strain>
    </source>
</reference>
<gene>
    <name evidence="3" type="ORF">K489DRAFT_378814</name>
</gene>
<evidence type="ECO:0000313" key="3">
    <source>
        <dbReference type="RefSeq" id="XP_033461431.1"/>
    </source>
</evidence>
<dbReference type="Proteomes" id="UP000504637">
    <property type="component" value="Unplaced"/>
</dbReference>
<reference evidence="3" key="1">
    <citation type="submission" date="2020-01" db="EMBL/GenBank/DDBJ databases">
        <authorList>
            <consortium name="DOE Joint Genome Institute"/>
            <person name="Haridas S."/>
            <person name="Albert R."/>
            <person name="Binder M."/>
            <person name="Bloem J."/>
            <person name="Labutti K."/>
            <person name="Salamov A."/>
            <person name="Andreopoulos B."/>
            <person name="Baker S.E."/>
            <person name="Barry K."/>
            <person name="Bills G."/>
            <person name="Bluhm B.H."/>
            <person name="Cannon C."/>
            <person name="Castanera R."/>
            <person name="Culley D.E."/>
            <person name="Daum C."/>
            <person name="Ezra D."/>
            <person name="Gonzalez J.B."/>
            <person name="Henrissat B."/>
            <person name="Kuo A."/>
            <person name="Liang C."/>
            <person name="Lipzen A."/>
            <person name="Lutzoni F."/>
            <person name="Magnuson J."/>
            <person name="Mondo S."/>
            <person name="Nolan M."/>
            <person name="Ohm R."/>
            <person name="Pangilinan J."/>
            <person name="Park H.-J."/>
            <person name="Ramirez L."/>
            <person name="Alfaro M."/>
            <person name="Sun H."/>
            <person name="Tritt A."/>
            <person name="Yoshinaga Y."/>
            <person name="Zwiers L.-H."/>
            <person name="Turgeon B.G."/>
            <person name="Goodwin S.B."/>
            <person name="Spatafora J.W."/>
            <person name="Crous P.W."/>
            <person name="Grigoriev I.V."/>
        </authorList>
    </citation>
    <scope>NUCLEOTIDE SEQUENCE</scope>
    <source>
        <strain evidence="3">CBS 342.82</strain>
    </source>
</reference>
<sequence length="62" mass="7180">MQGGGHEQGNIQNSSPGYNINEHRRNNWKPSRELAHPTPTAREDNALAALRMMFRQHRNWEA</sequence>
<protein>
    <submittedName>
        <fullName evidence="3">Uncharacterized protein</fullName>
    </submittedName>
</protein>
<reference evidence="3" key="3">
    <citation type="submission" date="2025-08" db="UniProtKB">
        <authorList>
            <consortium name="RefSeq"/>
        </authorList>
    </citation>
    <scope>IDENTIFICATION</scope>
    <source>
        <strain evidence="3">CBS 342.82</strain>
    </source>
</reference>
<organism evidence="3">
    <name type="scientific">Dissoconium aciculare CBS 342.82</name>
    <dbReference type="NCBI Taxonomy" id="1314786"/>
    <lineage>
        <taxon>Eukaryota</taxon>
        <taxon>Fungi</taxon>
        <taxon>Dikarya</taxon>
        <taxon>Ascomycota</taxon>
        <taxon>Pezizomycotina</taxon>
        <taxon>Dothideomycetes</taxon>
        <taxon>Dothideomycetidae</taxon>
        <taxon>Mycosphaerellales</taxon>
        <taxon>Dissoconiaceae</taxon>
        <taxon>Dissoconium</taxon>
    </lineage>
</organism>
<keyword evidence="2" id="KW-1185">Reference proteome</keyword>